<keyword evidence="3" id="KW-1185">Reference proteome</keyword>
<gene>
    <name evidence="2" type="ORF">ACFQ07_09830</name>
</gene>
<name>A0ABW3CDL2_9ACTN</name>
<dbReference type="EMBL" id="JBHTIR010001417">
    <property type="protein sequence ID" value="MFD0852523.1"/>
    <property type="molecule type" value="Genomic_DNA"/>
</dbReference>
<feature type="domain" description="Pyrrolo-quinoline quinone repeat" evidence="1">
    <location>
        <begin position="5"/>
        <end position="114"/>
    </location>
</feature>
<dbReference type="Pfam" id="PF13360">
    <property type="entry name" value="PQQ_2"/>
    <property type="match status" value="1"/>
</dbReference>
<dbReference type="SUPFAM" id="SSF50998">
    <property type="entry name" value="Quinoprotein alcohol dehydrogenase-like"/>
    <property type="match status" value="1"/>
</dbReference>
<dbReference type="Gene3D" id="2.130.10.10">
    <property type="entry name" value="YVTN repeat-like/Quinoprotein amine dehydrogenase"/>
    <property type="match status" value="1"/>
</dbReference>
<dbReference type="InterPro" id="IPR011047">
    <property type="entry name" value="Quinoprotein_ADH-like_sf"/>
</dbReference>
<dbReference type="PANTHER" id="PTHR34512">
    <property type="entry name" value="CELL SURFACE PROTEIN"/>
    <property type="match status" value="1"/>
</dbReference>
<sequence>FIITDARSTLHALRAADGRVVWKRPQAGQTFVLHPGGLLHTYARGGHILALKTATGEQVWSRRLGSGEGESYGHESRLGLHGGTLYVGSTDRNLYGLDARTGRVLWSYSADTTPNFPTVGIGGVAFVPARDGSVHAVTPPGTNGGTGAAP</sequence>
<dbReference type="SMART" id="SM00564">
    <property type="entry name" value="PQQ"/>
    <property type="match status" value="2"/>
</dbReference>
<dbReference type="InterPro" id="IPR018391">
    <property type="entry name" value="PQQ_b-propeller_rpt"/>
</dbReference>
<accession>A0ABW3CDL2</accession>
<evidence type="ECO:0000313" key="2">
    <source>
        <dbReference type="EMBL" id="MFD0852523.1"/>
    </source>
</evidence>
<dbReference type="PANTHER" id="PTHR34512:SF30">
    <property type="entry name" value="OUTER MEMBRANE PROTEIN ASSEMBLY FACTOR BAMB"/>
    <property type="match status" value="1"/>
</dbReference>
<proteinExistence type="predicted"/>
<feature type="non-terminal residue" evidence="2">
    <location>
        <position position="1"/>
    </location>
</feature>
<protein>
    <submittedName>
        <fullName evidence="2">PQQ-binding-like beta-propeller repeat protein</fullName>
    </submittedName>
</protein>
<dbReference type="InterPro" id="IPR002372">
    <property type="entry name" value="PQQ_rpt_dom"/>
</dbReference>
<dbReference type="Proteomes" id="UP001597083">
    <property type="component" value="Unassembled WGS sequence"/>
</dbReference>
<dbReference type="InterPro" id="IPR015943">
    <property type="entry name" value="WD40/YVTN_repeat-like_dom_sf"/>
</dbReference>
<comment type="caution">
    <text evidence="2">The sequence shown here is derived from an EMBL/GenBank/DDBJ whole genome shotgun (WGS) entry which is preliminary data.</text>
</comment>
<evidence type="ECO:0000313" key="3">
    <source>
        <dbReference type="Proteomes" id="UP001597083"/>
    </source>
</evidence>
<reference evidence="3" key="1">
    <citation type="journal article" date="2019" name="Int. J. Syst. Evol. Microbiol.">
        <title>The Global Catalogue of Microorganisms (GCM) 10K type strain sequencing project: providing services to taxonomists for standard genome sequencing and annotation.</title>
        <authorList>
            <consortium name="The Broad Institute Genomics Platform"/>
            <consortium name="The Broad Institute Genome Sequencing Center for Infectious Disease"/>
            <person name="Wu L."/>
            <person name="Ma J."/>
        </authorList>
    </citation>
    <scope>NUCLEOTIDE SEQUENCE [LARGE SCALE GENOMIC DNA]</scope>
    <source>
        <strain evidence="3">JCM 31696</strain>
    </source>
</reference>
<evidence type="ECO:0000259" key="1">
    <source>
        <dbReference type="Pfam" id="PF13360"/>
    </source>
</evidence>
<organism evidence="2 3">
    <name type="scientific">Actinomadura adrarensis</name>
    <dbReference type="NCBI Taxonomy" id="1819600"/>
    <lineage>
        <taxon>Bacteria</taxon>
        <taxon>Bacillati</taxon>
        <taxon>Actinomycetota</taxon>
        <taxon>Actinomycetes</taxon>
        <taxon>Streptosporangiales</taxon>
        <taxon>Thermomonosporaceae</taxon>
        <taxon>Actinomadura</taxon>
    </lineage>
</organism>